<dbReference type="InterPro" id="IPR006103">
    <property type="entry name" value="Glyco_hydro_2_cat"/>
</dbReference>
<reference evidence="8" key="2">
    <citation type="journal article" date="2018" name="Nat. Commun.">
        <title>Extreme sensitivity to ultraviolet light in the fungal pathogen causing white-nose syndrome of bats.</title>
        <authorList>
            <person name="Palmer J.M."/>
            <person name="Drees K.P."/>
            <person name="Foster J.T."/>
            <person name="Lindner D.L."/>
        </authorList>
    </citation>
    <scope>NUCLEOTIDE SEQUENCE [LARGE SCALE GENOMIC DNA]</scope>
    <source>
        <strain evidence="8">UAMH 10579</strain>
    </source>
</reference>
<accession>A0A1B8G8N5</accession>
<dbReference type="STRING" id="342668.A0A1B8G8N5"/>
<dbReference type="GO" id="GO:0009341">
    <property type="term" value="C:beta-galactosidase complex"/>
    <property type="evidence" value="ECO:0007669"/>
    <property type="project" value="InterPro"/>
</dbReference>
<keyword evidence="3 5" id="KW-0326">Glycosidase</keyword>
<dbReference type="SUPFAM" id="SSF74650">
    <property type="entry name" value="Galactose mutarotase-like"/>
    <property type="match status" value="1"/>
</dbReference>
<evidence type="ECO:0000256" key="1">
    <source>
        <dbReference type="ARBA" id="ARBA00007401"/>
    </source>
</evidence>
<dbReference type="InterPro" id="IPR014718">
    <property type="entry name" value="GH-type_carb-bd"/>
</dbReference>
<dbReference type="Pfam" id="PF02929">
    <property type="entry name" value="Bgal_small_N"/>
    <property type="match status" value="1"/>
</dbReference>
<dbReference type="GO" id="GO:0030246">
    <property type="term" value="F:carbohydrate binding"/>
    <property type="evidence" value="ECO:0007669"/>
    <property type="project" value="InterPro"/>
</dbReference>
<evidence type="ECO:0000259" key="6">
    <source>
        <dbReference type="SMART" id="SM01038"/>
    </source>
</evidence>
<dbReference type="InterPro" id="IPR032312">
    <property type="entry name" value="LacZ_4"/>
</dbReference>
<evidence type="ECO:0000313" key="8">
    <source>
        <dbReference type="Proteomes" id="UP000091956"/>
    </source>
</evidence>
<evidence type="ECO:0000256" key="4">
    <source>
        <dbReference type="ARBA" id="ARBA00032230"/>
    </source>
</evidence>
<dbReference type="Gene3D" id="2.60.40.10">
    <property type="entry name" value="Immunoglobulins"/>
    <property type="match status" value="2"/>
</dbReference>
<evidence type="ECO:0000256" key="2">
    <source>
        <dbReference type="ARBA" id="ARBA00022801"/>
    </source>
</evidence>
<dbReference type="Pfam" id="PF02836">
    <property type="entry name" value="Glyco_hydro_2_C"/>
    <property type="match status" value="1"/>
</dbReference>
<dbReference type="InterPro" id="IPR008979">
    <property type="entry name" value="Galactose-bd-like_sf"/>
</dbReference>
<dbReference type="GO" id="GO:0004565">
    <property type="term" value="F:beta-galactosidase activity"/>
    <property type="evidence" value="ECO:0007669"/>
    <property type="project" value="InterPro"/>
</dbReference>
<dbReference type="PROSITE" id="PS00608">
    <property type="entry name" value="GLYCOSYL_HYDROL_F2_2"/>
    <property type="match status" value="1"/>
</dbReference>
<dbReference type="InterPro" id="IPR050347">
    <property type="entry name" value="Bact_Beta-galactosidase"/>
</dbReference>
<dbReference type="InterPro" id="IPR013783">
    <property type="entry name" value="Ig-like_fold"/>
</dbReference>
<dbReference type="InterPro" id="IPR006104">
    <property type="entry name" value="Glyco_hydro_2_N"/>
</dbReference>
<dbReference type="InterPro" id="IPR023232">
    <property type="entry name" value="Glyco_hydro_2_AS"/>
</dbReference>
<gene>
    <name evidence="7" type="ORF">VE01_10035</name>
</gene>
<dbReference type="GeneID" id="28843421"/>
<organism evidence="7 8">
    <name type="scientific">Pseudogymnoascus verrucosus</name>
    <dbReference type="NCBI Taxonomy" id="342668"/>
    <lineage>
        <taxon>Eukaryota</taxon>
        <taxon>Fungi</taxon>
        <taxon>Dikarya</taxon>
        <taxon>Ascomycota</taxon>
        <taxon>Pezizomycotina</taxon>
        <taxon>Leotiomycetes</taxon>
        <taxon>Thelebolales</taxon>
        <taxon>Thelebolaceae</taxon>
        <taxon>Pseudogymnoascus</taxon>
    </lineage>
</organism>
<dbReference type="InterPro" id="IPR006101">
    <property type="entry name" value="Glyco_hydro_2"/>
</dbReference>
<dbReference type="Proteomes" id="UP000091956">
    <property type="component" value="Unassembled WGS sequence"/>
</dbReference>
<dbReference type="InterPro" id="IPR006102">
    <property type="entry name" value="Ig-like_GH2"/>
</dbReference>
<dbReference type="SMART" id="SM01038">
    <property type="entry name" value="Bgal_small_N"/>
    <property type="match status" value="1"/>
</dbReference>
<dbReference type="InterPro" id="IPR011013">
    <property type="entry name" value="Gal_mutarotase_sf_dom"/>
</dbReference>
<dbReference type="FunFam" id="3.20.20.80:FF:000018">
    <property type="entry name" value="Beta-galactosidase"/>
    <property type="match status" value="1"/>
</dbReference>
<dbReference type="SUPFAM" id="SSF49303">
    <property type="entry name" value="beta-Galactosidase/glucuronidase domain"/>
    <property type="match status" value="2"/>
</dbReference>
<dbReference type="AlphaFoldDB" id="A0A1B8G8N5"/>
<dbReference type="PROSITE" id="PS00719">
    <property type="entry name" value="GLYCOSYL_HYDROL_F2_1"/>
    <property type="match status" value="1"/>
</dbReference>
<dbReference type="PANTHER" id="PTHR46323:SF1">
    <property type="entry name" value="LACTASE"/>
    <property type="match status" value="1"/>
</dbReference>
<dbReference type="PANTHER" id="PTHR46323">
    <property type="entry name" value="BETA-GALACTOSIDASE"/>
    <property type="match status" value="1"/>
</dbReference>
<dbReference type="SUPFAM" id="SSF51445">
    <property type="entry name" value="(Trans)glycosidases"/>
    <property type="match status" value="1"/>
</dbReference>
<dbReference type="RefSeq" id="XP_018125921.2">
    <property type="nucleotide sequence ID" value="XM_018279442.2"/>
</dbReference>
<dbReference type="Pfam" id="PF02837">
    <property type="entry name" value="Glyco_hydro_2_N"/>
    <property type="match status" value="1"/>
</dbReference>
<dbReference type="Gene3D" id="2.60.120.260">
    <property type="entry name" value="Galactose-binding domain-like"/>
    <property type="match status" value="1"/>
</dbReference>
<dbReference type="InterPro" id="IPR004199">
    <property type="entry name" value="B-gal_small/dom_5"/>
</dbReference>
<sequence>MGHNSIFGIWCCCRENEHVSMPTARNGPCYLYCQKPSSPSETEAASPSEDNETNRASLRQSIELEKKLETVIRSYLRYFHAEHNCIRYHGYRGFMASSVPSPHLFPSNRPEVLKTFLLPIANPNTFFGASSRKMPSLESNFVLSTGQGELPDYGNELVFQRNRLPARAYHIPATSLLLNGTWDFQYATNPLEAPEPRKHDSRVSSDIESVLEGTTLDTPDHSIQDTESSLQAPDLEWTKINVPGHWQLQGHGRPQYTNVIYPFPVCPPHVPTENPTGTYRRTFSVPSAWDESSQLRLRFEGVDSSFHVWVNGHPAGYHQGSRNPSEFDVSAFVTRDSINEISVRVYQWCDGSYIEDQDQWWLSGIYRDVYLLAFPGEARIEDFFVKTILDEQYKDATLAVSLDLALTVDVEVSLRLRDSAQGNQIVKSDTFSVQADKSKIDLSLQIPAPRKWTAETPTLYGLEITLRSKALDKTLQTISHNVGFRSVELKDGLMCVNGSPILLRGVNRHDHHPHHGRAVPLSFIKKDLLLMKQYNVNALRCSHYPSHPRLYELCDELGLWVMDEADLECHGFYDAIARPLNIPEEMDYGERKKLAFPQAAAFTSDNDVWKDQYIDRMEQVLHRDKNHASIIIWSLGNEAFYGKNHQAMYDYAKRVDPGRLVHYEGDADAQSADMFSYMYPSVETLLKLSKTAGVDGDKFEKPMILCEYAHAMGNGPGGLEDYQEAFRDNKRLQGGYIWEWANHGLWTGSESERGGFYAYGGDFGDTPNDNTFVMDGLCFSNHTPTPGLVEFKKVIEPVRASVRDEDIIIENGYDFVDLQHLVAVYKLESFTDSTQIGPSGELPLPDVKPGETATVRLSQDILDYLKASGGWLTVSFRLRASTSWADAGHEIAWFQHRLIQTDSPTASVPQYPASQSSALQLRSSKVEYSVGNSDFDIRFCRARGSITSWTVGGVPLLALDPETRAAIIPGFWRSPTDNDRPKDYLYWTHYGLDMLTSQLRDFTIESVDASTIHLKIKTYISPPILAWGFDCTLTYTISSSGSVRIKAHILPCGPFPAYLPRVGLDVRLAKNLENASWFGLGPGESYADKRSAQRVGIWDKTVEELHTPYEVPQENGNRMDTRWVKMASQSGAGIQASRVSETGDGMLQWAASQYSPKVLEKARHPRDLVVEDDGAVLWRVDVEGAGVGSAACGPGVAEGSMVKCEEVEFEIVLDGVLA</sequence>
<dbReference type="Gene3D" id="3.20.20.80">
    <property type="entry name" value="Glycosidases"/>
    <property type="match status" value="1"/>
</dbReference>
<dbReference type="FunFam" id="2.60.120.260:FF:000125">
    <property type="entry name" value="Intracellular beta-galactosidase BgaD"/>
    <property type="match status" value="1"/>
</dbReference>
<dbReference type="Gene3D" id="2.70.98.10">
    <property type="match status" value="1"/>
</dbReference>
<dbReference type="Pfam" id="PF00703">
    <property type="entry name" value="Glyco_hydro_2"/>
    <property type="match status" value="1"/>
</dbReference>
<feature type="domain" description="Beta galactosidase small chain/" evidence="6">
    <location>
        <begin position="929"/>
        <end position="1214"/>
    </location>
</feature>
<dbReference type="GO" id="GO:0005990">
    <property type="term" value="P:lactose catabolic process"/>
    <property type="evidence" value="ECO:0007669"/>
    <property type="project" value="TreeGrafter"/>
</dbReference>
<keyword evidence="2 5" id="KW-0378">Hydrolase</keyword>
<comment type="similarity">
    <text evidence="1 5">Belongs to the glycosyl hydrolase 2 family.</text>
</comment>
<dbReference type="InterPro" id="IPR023230">
    <property type="entry name" value="Glyco_hydro_2_CS"/>
</dbReference>
<evidence type="ECO:0000256" key="5">
    <source>
        <dbReference type="RuleBase" id="RU361154"/>
    </source>
</evidence>
<dbReference type="EMBL" id="KV460272">
    <property type="protein sequence ID" value="OBT92188.2"/>
    <property type="molecule type" value="Genomic_DNA"/>
</dbReference>
<reference evidence="7 8" key="1">
    <citation type="submission" date="2016-03" db="EMBL/GenBank/DDBJ databases">
        <title>Comparative genomics of Pseudogymnoascus destructans, the fungus causing white-nose syndrome of bats.</title>
        <authorList>
            <person name="Palmer J.M."/>
            <person name="Drees K.P."/>
            <person name="Foster J.T."/>
            <person name="Lindner D.L."/>
        </authorList>
    </citation>
    <scope>NUCLEOTIDE SEQUENCE [LARGE SCALE GENOMIC DNA]</scope>
    <source>
        <strain evidence="7 8">UAMH 10579</strain>
    </source>
</reference>
<protein>
    <recommendedName>
        <fullName evidence="4">Lactase</fullName>
    </recommendedName>
</protein>
<dbReference type="InterPro" id="IPR017853">
    <property type="entry name" value="GH"/>
</dbReference>
<evidence type="ECO:0000313" key="7">
    <source>
        <dbReference type="EMBL" id="OBT92188.2"/>
    </source>
</evidence>
<keyword evidence="8" id="KW-1185">Reference proteome</keyword>
<name>A0A1B8G8N5_9PEZI</name>
<dbReference type="PRINTS" id="PR00132">
    <property type="entry name" value="GLHYDRLASE2"/>
</dbReference>
<dbReference type="SUPFAM" id="SSF49785">
    <property type="entry name" value="Galactose-binding domain-like"/>
    <property type="match status" value="1"/>
</dbReference>
<evidence type="ECO:0000256" key="3">
    <source>
        <dbReference type="ARBA" id="ARBA00023295"/>
    </source>
</evidence>
<dbReference type="Pfam" id="PF16353">
    <property type="entry name" value="LacZ_4"/>
    <property type="match status" value="1"/>
</dbReference>
<dbReference type="InterPro" id="IPR036156">
    <property type="entry name" value="Beta-gal/glucu_dom_sf"/>
</dbReference>
<proteinExistence type="inferred from homology"/>